<dbReference type="Pfam" id="PF00248">
    <property type="entry name" value="Aldo_ket_red"/>
    <property type="match status" value="1"/>
</dbReference>
<dbReference type="PANTHER" id="PTHR43312:SF1">
    <property type="entry name" value="NADP-DEPENDENT OXIDOREDUCTASE DOMAIN-CONTAINING PROTEIN"/>
    <property type="match status" value="1"/>
</dbReference>
<proteinExistence type="predicted"/>
<evidence type="ECO:0000313" key="2">
    <source>
        <dbReference type="EMBL" id="SFZ82377.1"/>
    </source>
</evidence>
<gene>
    <name evidence="2" type="ORF">MARIT_1560</name>
</gene>
<dbReference type="Proteomes" id="UP000231564">
    <property type="component" value="Chromosome MARIT"/>
</dbReference>
<protein>
    <recommendedName>
        <fullName evidence="1">NADP-dependent oxidoreductase domain-containing protein</fullName>
    </recommendedName>
</protein>
<dbReference type="InterPro" id="IPR036812">
    <property type="entry name" value="NAD(P)_OxRdtase_dom_sf"/>
</dbReference>
<evidence type="ECO:0000259" key="1">
    <source>
        <dbReference type="Pfam" id="PF00248"/>
    </source>
</evidence>
<name>A0A2H1E9T0_9FLAO</name>
<dbReference type="PANTHER" id="PTHR43312">
    <property type="entry name" value="D-THREO-ALDOSE 1-DEHYDROGENASE"/>
    <property type="match status" value="1"/>
</dbReference>
<sequence>MINNKLILGTVQLGLDYGINNTVGKPSRQDVKIILDTAYNNGIQLLDTAEAYGDSQERIGEYHRSTSNKFQIITKFNTATKNLPFNIKERVKRNIETLNVSNLYCYMFHSFADFDSYFSSFEKDLYSLKEAGLVFKIGVSVYTNEEFEKVLAFKNIDLIQLPFNLLDNISKRGDILSKARKKGIEIHARSAFLQGLFFKTPDDLTGHLNPLKAPLKKLQDLCSDNYKMNDLALNYVYSQKHINHVLIGVDTVRQLQDNLASISKAISRDQIQEIDHINIKETGLLNPSNWNL</sequence>
<evidence type="ECO:0000313" key="3">
    <source>
        <dbReference type="Proteomes" id="UP000231564"/>
    </source>
</evidence>
<dbReference type="RefSeq" id="WP_024740778.1">
    <property type="nucleotide sequence ID" value="NZ_BAUG01000012.1"/>
</dbReference>
<feature type="domain" description="NADP-dependent oxidoreductase" evidence="1">
    <location>
        <begin position="5"/>
        <end position="278"/>
    </location>
</feature>
<dbReference type="OrthoDB" id="9773828at2"/>
<dbReference type="InterPro" id="IPR023210">
    <property type="entry name" value="NADP_OxRdtase_dom"/>
</dbReference>
<dbReference type="InterPro" id="IPR053135">
    <property type="entry name" value="AKR2_Oxidoreductase"/>
</dbReference>
<dbReference type="KEGG" id="tmar:MARIT_1560"/>
<accession>A0A2H1E9T0</accession>
<dbReference type="Gene3D" id="3.20.20.100">
    <property type="entry name" value="NADP-dependent oxidoreductase domain"/>
    <property type="match status" value="1"/>
</dbReference>
<dbReference type="STRING" id="1349785.GCA_000509405_01883"/>
<keyword evidence="3" id="KW-1185">Reference proteome</keyword>
<dbReference type="GeneID" id="47723079"/>
<dbReference type="AlphaFoldDB" id="A0A2H1E9T0"/>
<dbReference type="EMBL" id="LT634361">
    <property type="protein sequence ID" value="SFZ82377.1"/>
    <property type="molecule type" value="Genomic_DNA"/>
</dbReference>
<dbReference type="CDD" id="cd19097">
    <property type="entry name" value="AKR_unchar"/>
    <property type="match status" value="1"/>
</dbReference>
<reference evidence="2 3" key="1">
    <citation type="submission" date="2016-11" db="EMBL/GenBank/DDBJ databases">
        <authorList>
            <person name="Jaros S."/>
            <person name="Januszkiewicz K."/>
            <person name="Wedrychowicz H."/>
        </authorList>
    </citation>
    <scope>NUCLEOTIDE SEQUENCE [LARGE SCALE GENOMIC DNA]</scope>
    <source>
        <strain evidence="2">NCIMB 2154T</strain>
    </source>
</reference>
<dbReference type="SUPFAM" id="SSF51430">
    <property type="entry name" value="NAD(P)-linked oxidoreductase"/>
    <property type="match status" value="1"/>
</dbReference>
<organism evidence="2 3">
    <name type="scientific">Tenacibaculum maritimum NCIMB 2154</name>
    <dbReference type="NCBI Taxonomy" id="1349785"/>
    <lineage>
        <taxon>Bacteria</taxon>
        <taxon>Pseudomonadati</taxon>
        <taxon>Bacteroidota</taxon>
        <taxon>Flavobacteriia</taxon>
        <taxon>Flavobacteriales</taxon>
        <taxon>Flavobacteriaceae</taxon>
        <taxon>Tenacibaculum</taxon>
    </lineage>
</organism>